<dbReference type="SUPFAM" id="SSF52833">
    <property type="entry name" value="Thioredoxin-like"/>
    <property type="match status" value="1"/>
</dbReference>
<feature type="domain" description="GST N-terminal" evidence="1">
    <location>
        <begin position="2"/>
        <end position="81"/>
    </location>
</feature>
<evidence type="ECO:0000259" key="1">
    <source>
        <dbReference type="PROSITE" id="PS50404"/>
    </source>
</evidence>
<evidence type="ECO:0000313" key="3">
    <source>
        <dbReference type="Proteomes" id="UP000252985"/>
    </source>
</evidence>
<reference evidence="2 3" key="1">
    <citation type="submission" date="2018-07" db="EMBL/GenBank/DDBJ databases">
        <title>Genome sequences of Haloplanus sp. CBA1112.</title>
        <authorList>
            <person name="Kim Y.B."/>
            <person name="Roh S.W."/>
        </authorList>
    </citation>
    <scope>NUCLEOTIDE SEQUENCE [LARGE SCALE GENOMIC DNA]</scope>
    <source>
        <strain evidence="2 3">CBA1112</strain>
    </source>
</reference>
<dbReference type="AlphaFoldDB" id="A0A345EED8"/>
<dbReference type="KEGG" id="haq:DU484_12290"/>
<dbReference type="Gene3D" id="3.40.30.10">
    <property type="entry name" value="Glutaredoxin"/>
    <property type="match status" value="1"/>
</dbReference>
<gene>
    <name evidence="2" type="ORF">DU484_12290</name>
</gene>
<dbReference type="RefSeq" id="WP_114606053.1">
    <property type="nucleotide sequence ID" value="NZ_CP031148.1"/>
</dbReference>
<dbReference type="PROSITE" id="PS50404">
    <property type="entry name" value="GST_NTER"/>
    <property type="match status" value="1"/>
</dbReference>
<evidence type="ECO:0000313" key="2">
    <source>
        <dbReference type="EMBL" id="AXG10560.1"/>
    </source>
</evidence>
<name>A0A345EED8_9EURY</name>
<accession>A0A345EED8</accession>
<organism evidence="2 3">
    <name type="scientific">Haloplanus rubicundus</name>
    <dbReference type="NCBI Taxonomy" id="1547898"/>
    <lineage>
        <taxon>Archaea</taxon>
        <taxon>Methanobacteriati</taxon>
        <taxon>Methanobacteriota</taxon>
        <taxon>Stenosarchaea group</taxon>
        <taxon>Halobacteria</taxon>
        <taxon>Halobacteriales</taxon>
        <taxon>Haloferacaceae</taxon>
        <taxon>Haloplanus</taxon>
    </lineage>
</organism>
<dbReference type="InterPro" id="IPR004045">
    <property type="entry name" value="Glutathione_S-Trfase_N"/>
</dbReference>
<dbReference type="PROSITE" id="PS51354">
    <property type="entry name" value="GLUTAREDOXIN_2"/>
    <property type="match status" value="1"/>
</dbReference>
<dbReference type="GeneID" id="37287770"/>
<protein>
    <submittedName>
        <fullName evidence="2">Glutaredoxin</fullName>
    </submittedName>
</protein>
<dbReference type="CDD" id="cd00570">
    <property type="entry name" value="GST_N_family"/>
    <property type="match status" value="1"/>
</dbReference>
<sequence>MSRLELYDRKDCPYSQKVRDKLEELGVDYDETVVPDKHTDRNEVHERTGQRGVPVLFDPSLDDGWLADSDAIVTHLERTYG</sequence>
<proteinExistence type="predicted"/>
<dbReference type="Pfam" id="PF13417">
    <property type="entry name" value="GST_N_3"/>
    <property type="match status" value="1"/>
</dbReference>
<dbReference type="Proteomes" id="UP000252985">
    <property type="component" value="Chromosome"/>
</dbReference>
<dbReference type="EMBL" id="CP031148">
    <property type="protein sequence ID" value="AXG10560.1"/>
    <property type="molecule type" value="Genomic_DNA"/>
</dbReference>
<dbReference type="InterPro" id="IPR036249">
    <property type="entry name" value="Thioredoxin-like_sf"/>
</dbReference>